<feature type="transmembrane region" description="Helical" evidence="6">
    <location>
        <begin position="46"/>
        <end position="71"/>
    </location>
</feature>
<evidence type="ECO:0000256" key="2">
    <source>
        <dbReference type="ARBA" id="ARBA00022475"/>
    </source>
</evidence>
<feature type="transmembrane region" description="Helical" evidence="6">
    <location>
        <begin position="91"/>
        <end position="122"/>
    </location>
</feature>
<dbReference type="Proteomes" id="UP000016424">
    <property type="component" value="Unassembled WGS sequence"/>
</dbReference>
<evidence type="ECO:0000256" key="3">
    <source>
        <dbReference type="ARBA" id="ARBA00022692"/>
    </source>
</evidence>
<protein>
    <submittedName>
        <fullName evidence="7">Na/Pi-cotransporter II-like protein</fullName>
    </submittedName>
</protein>
<evidence type="ECO:0000256" key="5">
    <source>
        <dbReference type="ARBA" id="ARBA00023136"/>
    </source>
</evidence>
<feature type="transmembrane region" description="Helical" evidence="6">
    <location>
        <begin position="170"/>
        <end position="193"/>
    </location>
</feature>
<comment type="subcellular location">
    <subcellularLocation>
        <location evidence="1">Cell membrane</location>
        <topology evidence="1">Multi-pass membrane protein</topology>
    </subcellularLocation>
</comment>
<evidence type="ECO:0000313" key="7">
    <source>
        <dbReference type="EMBL" id="GAD12565.1"/>
    </source>
</evidence>
<dbReference type="PANTHER" id="PTHR10010:SF46">
    <property type="entry name" value="SODIUM-DEPENDENT PHOSPHATE TRANSPORT PROTEIN 2B"/>
    <property type="match status" value="1"/>
</dbReference>
<evidence type="ECO:0000256" key="1">
    <source>
        <dbReference type="ARBA" id="ARBA00004651"/>
    </source>
</evidence>
<evidence type="ECO:0000256" key="6">
    <source>
        <dbReference type="SAM" id="Phobius"/>
    </source>
</evidence>
<dbReference type="GO" id="GO:0005436">
    <property type="term" value="F:sodium:phosphate symporter activity"/>
    <property type="evidence" value="ECO:0007669"/>
    <property type="project" value="InterPro"/>
</dbReference>
<feature type="transmembrane region" description="Helical" evidence="6">
    <location>
        <begin position="319"/>
        <end position="340"/>
    </location>
</feature>
<evidence type="ECO:0000256" key="4">
    <source>
        <dbReference type="ARBA" id="ARBA00022989"/>
    </source>
</evidence>
<sequence length="353" mass="37459">MLTEKVNKKKQRRPAGRLFPALKKRSSPADKAHTYRVKGESPMGSFLMLFAIYTALFLLGMFMMKAGLYTLSGHRLKRWLMRFTATPLQGFAAGLATTALLQSSSAVMVMTVGLVAAGYLSFRQSIGIILGSNIGSTVTTELMTLDIGDGAIPLLVSGALLVFFGRHRLVLGIGMTTVGLAAVLFAMDGFGSLAKPLAAYPFVDAWLKETNRSVAVGLLVGIVLTALVHSSAATIGIAMGFLNEQLLTLSAAIALLLGANIGTCITGLLASIGSSKEAQLTAYTHLWLNVVGAALFAFWTEPLASFAARLSPAPDVQLAHVSVLFNVICSVAALRFVGAIEKVILFLHDRNRA</sequence>
<feature type="transmembrane region" description="Helical" evidence="6">
    <location>
        <begin position="282"/>
        <end position="299"/>
    </location>
</feature>
<keyword evidence="3 6" id="KW-0812">Transmembrane</keyword>
<dbReference type="NCBIfam" id="TIGR00704">
    <property type="entry name" value="NaPi_cotrn_rel"/>
    <property type="match status" value="1"/>
</dbReference>
<accession>U2X1T8</accession>
<feature type="transmembrane region" description="Helical" evidence="6">
    <location>
        <begin position="247"/>
        <end position="270"/>
    </location>
</feature>
<reference evidence="8" key="1">
    <citation type="journal article" date="2013" name="Genome">
        <title>Draft Genome Sequence of Geobacillus kaustophilus GBlys, a Lysogenic Strain with Bacteriophage phiOH2.</title>
        <authorList>
            <person name="Doi K."/>
            <person name="Mori K."/>
            <person name="Martono H."/>
            <person name="Nagayoshi Y."/>
            <person name="Fujino Y."/>
            <person name="Tashiro K."/>
            <person name="Kuhara S."/>
            <person name="Ohshima T."/>
        </authorList>
    </citation>
    <scope>NUCLEOTIDE SEQUENCE [LARGE SCALE GENOMIC DNA]</scope>
    <source>
        <strain evidence="8">GBlys</strain>
    </source>
</reference>
<keyword evidence="4 6" id="KW-1133">Transmembrane helix</keyword>
<dbReference type="AlphaFoldDB" id="U2X1T8"/>
<gene>
    <name evidence="7" type="ORF">GBL_0782</name>
</gene>
<feature type="transmembrane region" description="Helical" evidence="6">
    <location>
        <begin position="214"/>
        <end position="241"/>
    </location>
</feature>
<dbReference type="InterPro" id="IPR004633">
    <property type="entry name" value="NaPi_cotrn-rel/YqeW-like"/>
</dbReference>
<dbReference type="InterPro" id="IPR003841">
    <property type="entry name" value="Na/Pi_transpt"/>
</dbReference>
<dbReference type="NCBIfam" id="NF037997">
    <property type="entry name" value="Na_Pi_symport"/>
    <property type="match status" value="1"/>
</dbReference>
<dbReference type="GO" id="GO:0044341">
    <property type="term" value="P:sodium-dependent phosphate transport"/>
    <property type="evidence" value="ECO:0007669"/>
    <property type="project" value="InterPro"/>
</dbReference>
<keyword evidence="2" id="KW-1003">Cell membrane</keyword>
<organism evidence="7 8">
    <name type="scientific">Geobacillus kaustophilus GBlys</name>
    <dbReference type="NCBI Taxonomy" id="1337888"/>
    <lineage>
        <taxon>Bacteria</taxon>
        <taxon>Bacillati</taxon>
        <taxon>Bacillota</taxon>
        <taxon>Bacilli</taxon>
        <taxon>Bacillales</taxon>
        <taxon>Anoxybacillaceae</taxon>
        <taxon>Geobacillus</taxon>
        <taxon>Geobacillus thermoleovorans group</taxon>
    </lineage>
</organism>
<dbReference type="Pfam" id="PF02690">
    <property type="entry name" value="Na_Pi_cotrans"/>
    <property type="match status" value="2"/>
</dbReference>
<evidence type="ECO:0000313" key="8">
    <source>
        <dbReference type="Proteomes" id="UP000016424"/>
    </source>
</evidence>
<dbReference type="GO" id="GO:0005886">
    <property type="term" value="C:plasma membrane"/>
    <property type="evidence" value="ECO:0007669"/>
    <property type="project" value="UniProtKB-SubCell"/>
</dbReference>
<keyword evidence="5 6" id="KW-0472">Membrane</keyword>
<comment type="caution">
    <text evidence="7">The sequence shown here is derived from an EMBL/GenBank/DDBJ whole genome shotgun (WGS) entry which is preliminary data.</text>
</comment>
<proteinExistence type="predicted"/>
<dbReference type="EMBL" id="BASG01000004">
    <property type="protein sequence ID" value="GAD12565.1"/>
    <property type="molecule type" value="Genomic_DNA"/>
</dbReference>
<dbReference type="PANTHER" id="PTHR10010">
    <property type="entry name" value="SOLUTE CARRIER FAMILY 34 SODIUM PHOSPHATE , MEMBER 2-RELATED"/>
    <property type="match status" value="1"/>
</dbReference>
<name>U2X1T8_GEOKU</name>